<organism evidence="2">
    <name type="scientific">Arundo donax</name>
    <name type="common">Giant reed</name>
    <name type="synonym">Donax arundinaceus</name>
    <dbReference type="NCBI Taxonomy" id="35708"/>
    <lineage>
        <taxon>Eukaryota</taxon>
        <taxon>Viridiplantae</taxon>
        <taxon>Streptophyta</taxon>
        <taxon>Embryophyta</taxon>
        <taxon>Tracheophyta</taxon>
        <taxon>Spermatophyta</taxon>
        <taxon>Magnoliopsida</taxon>
        <taxon>Liliopsida</taxon>
        <taxon>Poales</taxon>
        <taxon>Poaceae</taxon>
        <taxon>PACMAD clade</taxon>
        <taxon>Arundinoideae</taxon>
        <taxon>Arundineae</taxon>
        <taxon>Arundo</taxon>
    </lineage>
</organism>
<dbReference type="AlphaFoldDB" id="A0A0A9CCH7"/>
<dbReference type="EMBL" id="GBRH01224594">
    <property type="protein sequence ID" value="JAD73301.1"/>
    <property type="molecule type" value="Transcribed_RNA"/>
</dbReference>
<protein>
    <submittedName>
        <fullName evidence="2">Uncharacterized protein</fullName>
    </submittedName>
</protein>
<feature type="region of interest" description="Disordered" evidence="1">
    <location>
        <begin position="1"/>
        <end position="36"/>
    </location>
</feature>
<name>A0A0A9CCH7_ARUDO</name>
<accession>A0A0A9CCH7</accession>
<evidence type="ECO:0000313" key="2">
    <source>
        <dbReference type="EMBL" id="JAD73301.1"/>
    </source>
</evidence>
<reference evidence="2" key="1">
    <citation type="submission" date="2014-09" db="EMBL/GenBank/DDBJ databases">
        <authorList>
            <person name="Magalhaes I.L.F."/>
            <person name="Oliveira U."/>
            <person name="Santos F.R."/>
            <person name="Vidigal T.H.D.A."/>
            <person name="Brescovit A.D."/>
            <person name="Santos A.J."/>
        </authorList>
    </citation>
    <scope>NUCLEOTIDE SEQUENCE</scope>
    <source>
        <tissue evidence="2">Shoot tissue taken approximately 20 cm above the soil surface</tissue>
    </source>
</reference>
<proteinExistence type="predicted"/>
<evidence type="ECO:0000256" key="1">
    <source>
        <dbReference type="SAM" id="MobiDB-lite"/>
    </source>
</evidence>
<sequence>MDGDRMKATSSATGRRAELGAQRLQARASMGAAAMV</sequence>
<reference evidence="2" key="2">
    <citation type="journal article" date="2015" name="Data Brief">
        <title>Shoot transcriptome of the giant reed, Arundo donax.</title>
        <authorList>
            <person name="Barrero R.A."/>
            <person name="Guerrero F.D."/>
            <person name="Moolhuijzen P."/>
            <person name="Goolsby J.A."/>
            <person name="Tidwell J."/>
            <person name="Bellgard S.E."/>
            <person name="Bellgard M.I."/>
        </authorList>
    </citation>
    <scope>NUCLEOTIDE SEQUENCE</scope>
    <source>
        <tissue evidence="2">Shoot tissue taken approximately 20 cm above the soil surface</tissue>
    </source>
</reference>